<dbReference type="InterPro" id="IPR021877">
    <property type="entry name" value="DUF3487"/>
</dbReference>
<dbReference type="RefSeq" id="WP_289964121.1">
    <property type="nucleotide sequence ID" value="NZ_JAUEOZ010000003.1"/>
</dbReference>
<organism evidence="2 3">
    <name type="scientific">Vibrio agarivorans</name>
    <dbReference type="NCBI Taxonomy" id="153622"/>
    <lineage>
        <taxon>Bacteria</taxon>
        <taxon>Pseudomonadati</taxon>
        <taxon>Pseudomonadota</taxon>
        <taxon>Gammaproteobacteria</taxon>
        <taxon>Vibrionales</taxon>
        <taxon>Vibrionaceae</taxon>
        <taxon>Vibrio</taxon>
    </lineage>
</organism>
<dbReference type="EMBL" id="JAUEOZ010000003">
    <property type="protein sequence ID" value="MDN2483940.1"/>
    <property type="molecule type" value="Genomic_DNA"/>
</dbReference>
<sequence>MSKAEQTNQVVLDQLDFAPNSIGGFTNAEFGACYTVCMIFWSLFLPIISRLVFGSSLIGFILSLGLALITTVMLSARAESLKRGRPSYMIWIDLMRKIQDEGLFGVPFLKYNFNLVPSAVWDNTKPEKDS</sequence>
<dbReference type="Pfam" id="PF11990">
    <property type="entry name" value="DUF3487"/>
    <property type="match status" value="1"/>
</dbReference>
<comment type="caution">
    <text evidence="2">The sequence shown here is derived from an EMBL/GenBank/DDBJ whole genome shotgun (WGS) entry which is preliminary data.</text>
</comment>
<gene>
    <name evidence="2" type="ORF">QWJ08_21530</name>
</gene>
<feature type="transmembrane region" description="Helical" evidence="1">
    <location>
        <begin position="57"/>
        <end position="76"/>
    </location>
</feature>
<dbReference type="Proteomes" id="UP001169719">
    <property type="component" value="Unassembled WGS sequence"/>
</dbReference>
<keyword evidence="3" id="KW-1185">Reference proteome</keyword>
<proteinExistence type="predicted"/>
<name>A0ABT7Y7A9_9VIBR</name>
<evidence type="ECO:0000313" key="3">
    <source>
        <dbReference type="Proteomes" id="UP001169719"/>
    </source>
</evidence>
<evidence type="ECO:0000256" key="1">
    <source>
        <dbReference type="SAM" id="Phobius"/>
    </source>
</evidence>
<keyword evidence="1" id="KW-0812">Transmembrane</keyword>
<feature type="transmembrane region" description="Helical" evidence="1">
    <location>
        <begin position="31"/>
        <end position="51"/>
    </location>
</feature>
<keyword evidence="1" id="KW-0472">Membrane</keyword>
<evidence type="ECO:0000313" key="2">
    <source>
        <dbReference type="EMBL" id="MDN2483940.1"/>
    </source>
</evidence>
<reference evidence="2" key="1">
    <citation type="submission" date="2024-05" db="EMBL/GenBank/DDBJ databases">
        <title>Genome Sequences of Four Agar- Degrading Marine Bacteria.</title>
        <authorList>
            <person name="Phillips E.K."/>
            <person name="Shaffer J.C."/>
            <person name="Henson M.W."/>
            <person name="Temperton B."/>
            <person name="Thrash C.J."/>
            <person name="Martin M.O."/>
        </authorList>
    </citation>
    <scope>NUCLEOTIDE SEQUENCE</scope>
    <source>
        <strain evidence="2">EKP203</strain>
    </source>
</reference>
<keyword evidence="1" id="KW-1133">Transmembrane helix</keyword>
<accession>A0ABT7Y7A9</accession>
<protein>
    <submittedName>
        <fullName evidence="2">DUF3487 family protein</fullName>
    </submittedName>
</protein>